<dbReference type="GO" id="GO:0005886">
    <property type="term" value="C:plasma membrane"/>
    <property type="evidence" value="ECO:0007669"/>
    <property type="project" value="UniProtKB-SubCell"/>
</dbReference>
<dbReference type="Proteomes" id="UP000276055">
    <property type="component" value="Unassembled WGS sequence"/>
</dbReference>
<comment type="subcellular location">
    <subcellularLocation>
        <location evidence="2">Cell membrane</location>
    </subcellularLocation>
</comment>
<dbReference type="Gene3D" id="3.30.565.10">
    <property type="entry name" value="Histidine kinase-like ATPase, C-terminal domain"/>
    <property type="match status" value="1"/>
</dbReference>
<dbReference type="EC" id="2.7.13.3" evidence="3"/>
<dbReference type="PROSITE" id="PS50109">
    <property type="entry name" value="HIS_KIN"/>
    <property type="match status" value="1"/>
</dbReference>
<dbReference type="InterPro" id="IPR036097">
    <property type="entry name" value="HisK_dim/P_sf"/>
</dbReference>
<dbReference type="EMBL" id="RBIR01000004">
    <property type="protein sequence ID" value="RKR19659.1"/>
    <property type="molecule type" value="Genomic_DNA"/>
</dbReference>
<evidence type="ECO:0000256" key="9">
    <source>
        <dbReference type="SAM" id="Phobius"/>
    </source>
</evidence>
<evidence type="ECO:0000256" key="6">
    <source>
        <dbReference type="ARBA" id="ARBA00022777"/>
    </source>
</evidence>
<dbReference type="PANTHER" id="PTHR43711:SF1">
    <property type="entry name" value="HISTIDINE KINASE 1"/>
    <property type="match status" value="1"/>
</dbReference>
<evidence type="ECO:0000256" key="3">
    <source>
        <dbReference type="ARBA" id="ARBA00012438"/>
    </source>
</evidence>
<dbReference type="InterPro" id="IPR004358">
    <property type="entry name" value="Sig_transdc_His_kin-like_C"/>
</dbReference>
<keyword evidence="4" id="KW-0597">Phosphoprotein</keyword>
<evidence type="ECO:0000313" key="11">
    <source>
        <dbReference type="EMBL" id="RKR19659.1"/>
    </source>
</evidence>
<evidence type="ECO:0000256" key="8">
    <source>
        <dbReference type="SAM" id="MobiDB-lite"/>
    </source>
</evidence>
<feature type="transmembrane region" description="Helical" evidence="9">
    <location>
        <begin position="40"/>
        <end position="65"/>
    </location>
</feature>
<accession>A0A495ESV8</accession>
<evidence type="ECO:0000256" key="5">
    <source>
        <dbReference type="ARBA" id="ARBA00022679"/>
    </source>
</evidence>
<reference evidence="11 12" key="1">
    <citation type="submission" date="2018-10" db="EMBL/GenBank/DDBJ databases">
        <title>Genomic Encyclopedia of Type Strains, Phase IV (KMG-IV): sequencing the most valuable type-strain genomes for metagenomic binning, comparative biology and taxonomic classification.</title>
        <authorList>
            <person name="Goeker M."/>
        </authorList>
    </citation>
    <scope>NUCLEOTIDE SEQUENCE [LARGE SCALE GENOMIC DNA]</scope>
    <source>
        <strain evidence="11 12">DSM 25586</strain>
    </source>
</reference>
<dbReference type="OrthoDB" id="9806130at2"/>
<sequence>MQTSELLTIIGWAVAWGAVIGAASLLVLKPLRQASFAVQICVVVLAAVAVLIAGMVSAFNAMFISARDLEVMWYVLAVASAVAVAIALVLGSRVSQNAKELVEAARSIGRGESPGIQSPVMSHELAALAAELESSSRKLEASRQREAAVESARRELVSWISHDLRTPLASMRAMAEALEDGMAADVPGYYRKIIAQTDLMAGMVNDLLELSKIHAGTLRLKAEPLDLYDLASDAIADLAAVAERHGITLDGGGQRECMALADGPAMGRAIRNVVLNAIVHSAPGSRVTVQVGRDGDRAVVAVTDGCGGIPEEDIPHLFETGWQKDPARRSGRLPGPYDAAGVPGSDAAAGTLRFSGAGVGLSIVAGIVAAHQGSVTVENVDGGCRFSLLLPGQEPQGRESPGQEPPERESPGRESPDGNSSDGTPGVAPGAATDHQLRAGRPR</sequence>
<keyword evidence="9" id="KW-0472">Membrane</keyword>
<evidence type="ECO:0000256" key="4">
    <source>
        <dbReference type="ARBA" id="ARBA00022553"/>
    </source>
</evidence>
<dbReference type="CDD" id="cd00075">
    <property type="entry name" value="HATPase"/>
    <property type="match status" value="1"/>
</dbReference>
<dbReference type="Pfam" id="PF02518">
    <property type="entry name" value="HATPase_c"/>
    <property type="match status" value="1"/>
</dbReference>
<proteinExistence type="predicted"/>
<dbReference type="AlphaFoldDB" id="A0A495ESV8"/>
<dbReference type="InterPro" id="IPR036890">
    <property type="entry name" value="HATPase_C_sf"/>
</dbReference>
<comment type="caution">
    <text evidence="11">The sequence shown here is derived from an EMBL/GenBank/DDBJ whole genome shotgun (WGS) entry which is preliminary data.</text>
</comment>
<evidence type="ECO:0000256" key="2">
    <source>
        <dbReference type="ARBA" id="ARBA00004236"/>
    </source>
</evidence>
<keyword evidence="9" id="KW-1133">Transmembrane helix</keyword>
<feature type="domain" description="Histidine kinase" evidence="10">
    <location>
        <begin position="159"/>
        <end position="394"/>
    </location>
</feature>
<dbReference type="GO" id="GO:0000155">
    <property type="term" value="F:phosphorelay sensor kinase activity"/>
    <property type="evidence" value="ECO:0007669"/>
    <property type="project" value="InterPro"/>
</dbReference>
<dbReference type="SUPFAM" id="SSF55874">
    <property type="entry name" value="ATPase domain of HSP90 chaperone/DNA topoisomerase II/histidine kinase"/>
    <property type="match status" value="1"/>
</dbReference>
<keyword evidence="7" id="KW-0902">Two-component regulatory system</keyword>
<keyword evidence="9" id="KW-0812">Transmembrane</keyword>
<dbReference type="PRINTS" id="PR00344">
    <property type="entry name" value="BCTRLSENSOR"/>
</dbReference>
<dbReference type="InterPro" id="IPR003661">
    <property type="entry name" value="HisK_dim/P_dom"/>
</dbReference>
<dbReference type="InterPro" id="IPR003594">
    <property type="entry name" value="HATPase_dom"/>
</dbReference>
<evidence type="ECO:0000256" key="7">
    <source>
        <dbReference type="ARBA" id="ARBA00023012"/>
    </source>
</evidence>
<feature type="compositionally biased region" description="Low complexity" evidence="8">
    <location>
        <begin position="391"/>
        <end position="402"/>
    </location>
</feature>
<organism evidence="11 12">
    <name type="scientific">Arthrobacter oryzae</name>
    <dbReference type="NCBI Taxonomy" id="409290"/>
    <lineage>
        <taxon>Bacteria</taxon>
        <taxon>Bacillati</taxon>
        <taxon>Actinomycetota</taxon>
        <taxon>Actinomycetes</taxon>
        <taxon>Micrococcales</taxon>
        <taxon>Micrococcaceae</taxon>
        <taxon>Arthrobacter</taxon>
    </lineage>
</organism>
<dbReference type="CDD" id="cd00082">
    <property type="entry name" value="HisKA"/>
    <property type="match status" value="1"/>
</dbReference>
<comment type="catalytic activity">
    <reaction evidence="1">
        <text>ATP + protein L-histidine = ADP + protein N-phospho-L-histidine.</text>
        <dbReference type="EC" id="2.7.13.3"/>
    </reaction>
</comment>
<gene>
    <name evidence="11" type="ORF">C8D78_2411</name>
</gene>
<feature type="compositionally biased region" description="Basic and acidic residues" evidence="8">
    <location>
        <begin position="405"/>
        <end position="416"/>
    </location>
</feature>
<dbReference type="SUPFAM" id="SSF47384">
    <property type="entry name" value="Homodimeric domain of signal transducing histidine kinase"/>
    <property type="match status" value="1"/>
</dbReference>
<dbReference type="PANTHER" id="PTHR43711">
    <property type="entry name" value="TWO-COMPONENT HISTIDINE KINASE"/>
    <property type="match status" value="1"/>
</dbReference>
<evidence type="ECO:0000313" key="12">
    <source>
        <dbReference type="Proteomes" id="UP000276055"/>
    </source>
</evidence>
<keyword evidence="5" id="KW-0808">Transferase</keyword>
<dbReference type="SMART" id="SM00388">
    <property type="entry name" value="HisKA"/>
    <property type="match status" value="1"/>
</dbReference>
<evidence type="ECO:0000259" key="10">
    <source>
        <dbReference type="PROSITE" id="PS50109"/>
    </source>
</evidence>
<feature type="region of interest" description="Disordered" evidence="8">
    <location>
        <begin position="386"/>
        <end position="443"/>
    </location>
</feature>
<dbReference type="RefSeq" id="WP_120953932.1">
    <property type="nucleotide sequence ID" value="NZ_RBIR01000004.1"/>
</dbReference>
<dbReference type="InterPro" id="IPR050736">
    <property type="entry name" value="Sensor_HK_Regulatory"/>
</dbReference>
<protein>
    <recommendedName>
        <fullName evidence="3">histidine kinase</fullName>
        <ecNumber evidence="3">2.7.13.3</ecNumber>
    </recommendedName>
</protein>
<keyword evidence="6 11" id="KW-0418">Kinase</keyword>
<dbReference type="Gene3D" id="1.10.287.130">
    <property type="match status" value="1"/>
</dbReference>
<evidence type="ECO:0000256" key="1">
    <source>
        <dbReference type="ARBA" id="ARBA00000085"/>
    </source>
</evidence>
<dbReference type="InterPro" id="IPR005467">
    <property type="entry name" value="His_kinase_dom"/>
</dbReference>
<feature type="transmembrane region" description="Helical" evidence="9">
    <location>
        <begin position="71"/>
        <end position="91"/>
    </location>
</feature>
<name>A0A495ESV8_9MICC</name>
<dbReference type="SMART" id="SM00387">
    <property type="entry name" value="HATPase_c"/>
    <property type="match status" value="1"/>
</dbReference>
<dbReference type="Pfam" id="PF00512">
    <property type="entry name" value="HisKA"/>
    <property type="match status" value="1"/>
</dbReference>
<feature type="transmembrane region" description="Helical" evidence="9">
    <location>
        <begin position="6"/>
        <end position="28"/>
    </location>
</feature>